<evidence type="ECO:0000313" key="3">
    <source>
        <dbReference type="EMBL" id="KAA0590397.1"/>
    </source>
</evidence>
<dbReference type="EMBL" id="VTTN01000022">
    <property type="protein sequence ID" value="KAA0590397.1"/>
    <property type="molecule type" value="Genomic_DNA"/>
</dbReference>
<sequence>MNAMRAIRLIWMTVAALGAANDASFAGVACIDLQWPFRTQQILQAATRTGPAKAPCLAEAARLPQALWRPTAPDGWPSWTSYVEACLPYLNHRAQAQALLASFREMIAVPCPSEGLENVGGQIFNAVKLDGASPDLRAVHRLLQSVGAARRRENASQVQLVESNVLRINEIVIMLEDLRDGMSARQAECRHEECVVNVRLAAAYACLHLSSLKGTMDGAACAMARLGGLGDDIAGVAELKAAAGMESGRARNAGAVIPMDGGVPPALTLPNDTATELRGLADRAAKAWRSGRVNEAARLLAIARELIGQNRLAISEHERSGATWLSDVVDNIFEQSLIVAESERSKRGSSRSTVAPLLTITEERRRYEIVSFFRSDCRFTSFDAPRDHSPAAEVTSLLPPKDAEGAAFAMASGNTWIVTITRVGTRVMAIVLKSDPLSVANGTEAAGWVHWTSLSAIEPALAEWKEVALGDGKPLPSANAQRLLRDLLGLTARPQIKTWPSRLVIIPDAWAAGIPFAALSLRGNGRSLIDDTSLVMIPSLVDGPWPILHTDPRPGPPRILMGGLAASAMQRELAGIASTFSEAVRFDGQNFTYENLFKTGSAKSFDILHLATHARFTTKNGVAVTFTAPDGTAQKEWGTAEIGTLATAIQASGNRPLELMIFSACETAKGIADVAGTVGDGRELGLLSLVLRTGVRSSIGTLWEVNSASSEALMVEFYANLRRGCAKDEALRQAQQTVRSRPATAHPYHWSGYIFSGDWTQFGLPKSCGAQ</sequence>
<dbReference type="OrthoDB" id="9787760at2"/>
<gene>
    <name evidence="3" type="ORF">FZ942_31605</name>
</gene>
<dbReference type="Pfam" id="PF12770">
    <property type="entry name" value="CHAT"/>
    <property type="match status" value="1"/>
</dbReference>
<dbReference type="InterPro" id="IPR024983">
    <property type="entry name" value="CHAT_dom"/>
</dbReference>
<evidence type="ECO:0000313" key="4">
    <source>
        <dbReference type="Proteomes" id="UP000324927"/>
    </source>
</evidence>
<dbReference type="AlphaFoldDB" id="A0A5A9G7R6"/>
<comment type="caution">
    <text evidence="3">The sequence shown here is derived from an EMBL/GenBank/DDBJ whole genome shotgun (WGS) entry which is preliminary data.</text>
</comment>
<dbReference type="Proteomes" id="UP000324927">
    <property type="component" value="Unassembled WGS sequence"/>
</dbReference>
<feature type="chain" id="PRO_5022711090" evidence="1">
    <location>
        <begin position="27"/>
        <end position="771"/>
    </location>
</feature>
<organism evidence="3 4">
    <name type="scientific">Azospirillum lipoferum</name>
    <dbReference type="NCBI Taxonomy" id="193"/>
    <lineage>
        <taxon>Bacteria</taxon>
        <taxon>Pseudomonadati</taxon>
        <taxon>Pseudomonadota</taxon>
        <taxon>Alphaproteobacteria</taxon>
        <taxon>Rhodospirillales</taxon>
        <taxon>Azospirillaceae</taxon>
        <taxon>Azospirillum</taxon>
    </lineage>
</organism>
<evidence type="ECO:0000256" key="1">
    <source>
        <dbReference type="SAM" id="SignalP"/>
    </source>
</evidence>
<protein>
    <submittedName>
        <fullName evidence="3">CHAT domain-containing protein</fullName>
    </submittedName>
</protein>
<keyword evidence="4" id="KW-1185">Reference proteome</keyword>
<reference evidence="3 4" key="1">
    <citation type="submission" date="2019-08" db="EMBL/GenBank/DDBJ databases">
        <authorList>
            <person name="Grouzdev D."/>
            <person name="Tikhonova E."/>
            <person name="Kravchenko I."/>
        </authorList>
    </citation>
    <scope>NUCLEOTIDE SEQUENCE [LARGE SCALE GENOMIC DNA]</scope>
    <source>
        <strain evidence="3 4">59b</strain>
    </source>
</reference>
<evidence type="ECO:0000259" key="2">
    <source>
        <dbReference type="Pfam" id="PF12770"/>
    </source>
</evidence>
<proteinExistence type="predicted"/>
<name>A0A5A9G7R6_AZOLI</name>
<keyword evidence="1" id="KW-0732">Signal</keyword>
<accession>A0A5A9G7R6</accession>
<feature type="signal peptide" evidence="1">
    <location>
        <begin position="1"/>
        <end position="26"/>
    </location>
</feature>
<feature type="domain" description="CHAT" evidence="2">
    <location>
        <begin position="483"/>
        <end position="758"/>
    </location>
</feature>